<dbReference type="InterPro" id="IPR034205">
    <property type="entry name" value="N2OR_C"/>
</dbReference>
<dbReference type="InterPro" id="IPR011045">
    <property type="entry name" value="N2O_reductase_N"/>
</dbReference>
<feature type="domain" description="EfeO-type cupredoxin-like" evidence="5">
    <location>
        <begin position="536"/>
        <end position="625"/>
    </location>
</feature>
<dbReference type="AlphaFoldDB" id="A0A8F9XH26"/>
<dbReference type="GO" id="GO:0046872">
    <property type="term" value="F:metal ion binding"/>
    <property type="evidence" value="ECO:0007669"/>
    <property type="project" value="UniProtKB-KW"/>
</dbReference>
<evidence type="ECO:0000256" key="4">
    <source>
        <dbReference type="SAM" id="SignalP"/>
    </source>
</evidence>
<evidence type="ECO:0000259" key="5">
    <source>
        <dbReference type="Pfam" id="PF13473"/>
    </source>
</evidence>
<dbReference type="SUPFAM" id="SSF49503">
    <property type="entry name" value="Cupredoxins"/>
    <property type="match status" value="1"/>
</dbReference>
<dbReference type="InterPro" id="IPR041114">
    <property type="entry name" value="Nos_propeller"/>
</dbReference>
<accession>A0A8F9XH26</accession>
<comment type="subcellular location">
    <subcellularLocation>
        <location evidence="1">Cell envelope</location>
    </subcellularLocation>
</comment>
<dbReference type="Pfam" id="PF18764">
    <property type="entry name" value="nos_propeller"/>
    <property type="match status" value="1"/>
</dbReference>
<sequence>MKLISSLLAPAVAAAALVALPGCNPPGKSGAGDAGKSVAANSAAARTWVAPGQKDEFYLFYSGGHSGQVYVAGLPSMRHLATIPVFGRYPGTGYGYDEASKAMLGDYTWGDVHHPGLSKKDGLYDGRWLFVNDNANNRIARIDLRDFKTKQILGPIPNSMGNHGSSFVTDNTEYVLVATRFSVPLPKGRYADPANYEKEFNGMVSGIKVDPTSGTMKVGWQIITPPFDWDLGSTGKGPSEGWAFWTSYNTEMAHDNLEANASQKDRDYAAIVNWKAAEAAVNAGQTTMLDGVAVIDPAKTPGVLYYLPVPKSPHGIDVDPTGRWVVAAGKLQPVASVFDFEKLQAAIAKKDFESEFRGVPVIRYDAALEGEVPVGLGPLHTQYDGAGNAYTSLFIESAVAKWKMPPWSADERADLNKVVLDKIAVHYNIGHLVVGGSDTKKPYGKYLVAMNKLSKGRHLSVGPSQPEDSELIDITGKKMELIYEAFTEPEPHFAQILKADAISPIEVYPKAENDDPNAVWDAKDTGATRRGNVVEVKMIAIRSHFTPDRIDVNEGDELVLHVTNVEQTPDMIHGLGIVEQNVNLVIDPGETKTVRIKMTKTGVFPFYCTNFCSALHQEMQGYLAVKPAVAVATQ</sequence>
<keyword evidence="2" id="KW-0479">Metal-binding</keyword>
<dbReference type="GO" id="GO:0050304">
    <property type="term" value="F:nitrous-oxide reductase activity"/>
    <property type="evidence" value="ECO:0007669"/>
    <property type="project" value="UniProtKB-EC"/>
</dbReference>
<gene>
    <name evidence="6" type="primary">nosZ</name>
    <name evidence="6" type="ORF">K0B96_16410</name>
</gene>
<reference evidence="6" key="1">
    <citation type="submission" date="2021-08" db="EMBL/GenBank/DDBJ databases">
        <title>Genome of a novel bacterium of the phylum Verrucomicrobia, Oleiharenicola sp. KSB-15.</title>
        <authorList>
            <person name="Chung J.-H."/>
            <person name="Ahn J.-H."/>
            <person name="Yoon Y."/>
            <person name="Kim D.-Y."/>
            <person name="An S.-H."/>
            <person name="Park I."/>
            <person name="Yeon J."/>
        </authorList>
    </citation>
    <scope>NUCLEOTIDE SEQUENCE</scope>
    <source>
        <strain evidence="6">KSB-15</strain>
    </source>
</reference>
<evidence type="ECO:0000313" key="6">
    <source>
        <dbReference type="EMBL" id="QYM78865.1"/>
    </source>
</evidence>
<keyword evidence="3" id="KW-0186">Copper</keyword>
<evidence type="ECO:0000256" key="1">
    <source>
        <dbReference type="ARBA" id="ARBA00004196"/>
    </source>
</evidence>
<proteinExistence type="predicted"/>
<dbReference type="PANTHER" id="PTHR42838:SF2">
    <property type="entry name" value="NITROUS-OXIDE REDUCTASE"/>
    <property type="match status" value="1"/>
</dbReference>
<dbReference type="SUPFAM" id="SSF50974">
    <property type="entry name" value="Nitrous oxide reductase, N-terminal domain"/>
    <property type="match status" value="1"/>
</dbReference>
<dbReference type="Gene3D" id="2.60.40.420">
    <property type="entry name" value="Cupredoxins - blue copper proteins"/>
    <property type="match status" value="1"/>
</dbReference>
<dbReference type="KEGG" id="ole:K0B96_16410"/>
<organism evidence="6 7">
    <name type="scientific">Horticoccus luteus</name>
    <dbReference type="NCBI Taxonomy" id="2862869"/>
    <lineage>
        <taxon>Bacteria</taxon>
        <taxon>Pseudomonadati</taxon>
        <taxon>Verrucomicrobiota</taxon>
        <taxon>Opitutia</taxon>
        <taxon>Opitutales</taxon>
        <taxon>Opitutaceae</taxon>
        <taxon>Horticoccus</taxon>
    </lineage>
</organism>
<dbReference type="Gene3D" id="2.130.10.10">
    <property type="entry name" value="YVTN repeat-like/Quinoprotein amine dehydrogenase"/>
    <property type="match status" value="1"/>
</dbReference>
<keyword evidence="4" id="KW-0732">Signal</keyword>
<keyword evidence="7" id="KW-1185">Reference proteome</keyword>
<dbReference type="Proteomes" id="UP000825051">
    <property type="component" value="Chromosome"/>
</dbReference>
<dbReference type="InterPro" id="IPR008972">
    <property type="entry name" value="Cupredoxin"/>
</dbReference>
<dbReference type="RefSeq" id="WP_220161975.1">
    <property type="nucleotide sequence ID" value="NZ_CP080507.1"/>
</dbReference>
<dbReference type="InterPro" id="IPR051403">
    <property type="entry name" value="NosZ/Cyto_c_oxidase_sub2"/>
</dbReference>
<name>A0A8F9XH26_9BACT</name>
<dbReference type="Pfam" id="PF13473">
    <property type="entry name" value="Cupredoxin_1"/>
    <property type="match status" value="1"/>
</dbReference>
<dbReference type="EC" id="1.7.2.4" evidence="6"/>
<evidence type="ECO:0000313" key="7">
    <source>
        <dbReference type="Proteomes" id="UP000825051"/>
    </source>
</evidence>
<dbReference type="InterPro" id="IPR026468">
    <property type="entry name" value="Nitrous_oxide_Rdtase_Sec-dep"/>
</dbReference>
<keyword evidence="6" id="KW-0560">Oxidoreductase</keyword>
<dbReference type="NCBIfam" id="TIGR04246">
    <property type="entry name" value="nitrous_NosZ_Gp"/>
    <property type="match status" value="1"/>
</dbReference>
<feature type="signal peptide" evidence="4">
    <location>
        <begin position="1"/>
        <end position="21"/>
    </location>
</feature>
<dbReference type="EMBL" id="CP080507">
    <property type="protein sequence ID" value="QYM78865.1"/>
    <property type="molecule type" value="Genomic_DNA"/>
</dbReference>
<feature type="chain" id="PRO_5034694963" evidence="4">
    <location>
        <begin position="22"/>
        <end position="634"/>
    </location>
</feature>
<evidence type="ECO:0000256" key="3">
    <source>
        <dbReference type="ARBA" id="ARBA00023008"/>
    </source>
</evidence>
<dbReference type="PANTHER" id="PTHR42838">
    <property type="entry name" value="CYTOCHROME C OXIDASE SUBUNIT II"/>
    <property type="match status" value="1"/>
</dbReference>
<dbReference type="CDD" id="cd04223">
    <property type="entry name" value="N2OR_C"/>
    <property type="match status" value="1"/>
</dbReference>
<dbReference type="GO" id="GO:0030313">
    <property type="term" value="C:cell envelope"/>
    <property type="evidence" value="ECO:0007669"/>
    <property type="project" value="UniProtKB-SubCell"/>
</dbReference>
<dbReference type="InterPro" id="IPR015943">
    <property type="entry name" value="WD40/YVTN_repeat-like_dom_sf"/>
</dbReference>
<protein>
    <submittedName>
        <fullName evidence="6">Sec-dependent nitrous-oxide reductase</fullName>
        <ecNumber evidence="6">1.7.2.4</ecNumber>
    </submittedName>
</protein>
<evidence type="ECO:0000256" key="2">
    <source>
        <dbReference type="ARBA" id="ARBA00022723"/>
    </source>
</evidence>
<dbReference type="InterPro" id="IPR028096">
    <property type="entry name" value="EfeO_Cupredoxin"/>
</dbReference>